<dbReference type="Pfam" id="PF01918">
    <property type="entry name" value="Alba"/>
    <property type="match status" value="1"/>
</dbReference>
<evidence type="ECO:0000313" key="2">
    <source>
        <dbReference type="EMBL" id="AIF15035.1"/>
    </source>
</evidence>
<dbReference type="GO" id="GO:0003676">
    <property type="term" value="F:nucleic acid binding"/>
    <property type="evidence" value="ECO:0007669"/>
    <property type="project" value="InterPro"/>
</dbReference>
<dbReference type="InterPro" id="IPR036882">
    <property type="entry name" value="Alba-like_dom_sf"/>
</dbReference>
<name>A0A075HIG4_9ARCH</name>
<dbReference type="EMBL" id="KF901017">
    <property type="protein sequence ID" value="AIF15035.1"/>
    <property type="molecule type" value="Genomic_DNA"/>
</dbReference>
<sequence length="97" mass="10586">MITEDSDQSIDSSNSEFTITDAPIMQTAIDVLTKLSINNKMILKAYGETIPNAVAIANIITENMLKGNSKIDQILLDSEISVDEGMTSNIKIILLKN</sequence>
<proteinExistence type="predicted"/>
<dbReference type="SUPFAM" id="SSF82704">
    <property type="entry name" value="AlbA-like"/>
    <property type="match status" value="1"/>
</dbReference>
<reference evidence="2" key="1">
    <citation type="journal article" date="2014" name="Genome Biol. Evol.">
        <title>Pangenome evidence for extensive interdomain horizontal transfer affecting lineage core and shell genes in uncultured planktonic thaumarchaeota and euryarchaeota.</title>
        <authorList>
            <person name="Deschamps P."/>
            <person name="Zivanovic Y."/>
            <person name="Moreira D."/>
            <person name="Rodriguez-Valera F."/>
            <person name="Lopez-Garcia P."/>
        </authorList>
    </citation>
    <scope>NUCLEOTIDE SEQUENCE</scope>
</reference>
<evidence type="ECO:0000259" key="1">
    <source>
        <dbReference type="Pfam" id="PF01918"/>
    </source>
</evidence>
<accession>A0A075HIG4</accession>
<dbReference type="AlphaFoldDB" id="A0A075HIG4"/>
<dbReference type="InterPro" id="IPR002775">
    <property type="entry name" value="DNA/RNA-bd_Alba-like"/>
</dbReference>
<protein>
    <submittedName>
        <fullName evidence="2">DNA/RNA-binding protein AlbA</fullName>
    </submittedName>
</protein>
<organism evidence="2">
    <name type="scientific">uncultured marine thaumarchaeote KM3_69_B11</name>
    <dbReference type="NCBI Taxonomy" id="1456244"/>
    <lineage>
        <taxon>Archaea</taxon>
        <taxon>Nitrososphaerota</taxon>
        <taxon>environmental samples</taxon>
    </lineage>
</organism>
<feature type="domain" description="DNA/RNA-binding protein Alba-like" evidence="1">
    <location>
        <begin position="19"/>
        <end position="74"/>
    </location>
</feature>
<dbReference type="Gene3D" id="3.30.110.20">
    <property type="entry name" value="Alba-like domain"/>
    <property type="match status" value="1"/>
</dbReference>